<feature type="transmembrane region" description="Helical" evidence="8">
    <location>
        <begin position="153"/>
        <end position="182"/>
    </location>
</feature>
<organism evidence="10 11">
    <name type="scientific">Aquamicrobium aerolatum DSM 21857</name>
    <dbReference type="NCBI Taxonomy" id="1121003"/>
    <lineage>
        <taxon>Bacteria</taxon>
        <taxon>Pseudomonadati</taxon>
        <taxon>Pseudomonadota</taxon>
        <taxon>Alphaproteobacteria</taxon>
        <taxon>Hyphomicrobiales</taxon>
        <taxon>Phyllobacteriaceae</taxon>
        <taxon>Aerobium</taxon>
    </lineage>
</organism>
<evidence type="ECO:0000256" key="4">
    <source>
        <dbReference type="ARBA" id="ARBA00022679"/>
    </source>
</evidence>
<feature type="transmembrane region" description="Helical" evidence="8">
    <location>
        <begin position="284"/>
        <end position="307"/>
    </location>
</feature>
<proteinExistence type="predicted"/>
<feature type="transmembrane region" description="Helical" evidence="8">
    <location>
        <begin position="313"/>
        <end position="330"/>
    </location>
</feature>
<comment type="subcellular location">
    <subcellularLocation>
        <location evidence="1">Cell membrane</location>
        <topology evidence="1">Multi-pass membrane protein</topology>
    </subcellularLocation>
</comment>
<protein>
    <submittedName>
        <fullName evidence="10">Dolichyl-phosphate-mannose-protein mannosyltransferase</fullName>
    </submittedName>
</protein>
<dbReference type="InterPro" id="IPR050297">
    <property type="entry name" value="LipidA_mod_glycosyltrf_83"/>
</dbReference>
<feature type="domain" description="Glycosyltransferase RgtA/B/C/D-like" evidence="9">
    <location>
        <begin position="55"/>
        <end position="214"/>
    </location>
</feature>
<dbReference type="Pfam" id="PF13231">
    <property type="entry name" value="PMT_2"/>
    <property type="match status" value="1"/>
</dbReference>
<dbReference type="RefSeq" id="WP_091520113.1">
    <property type="nucleotide sequence ID" value="NZ_FORF01000006.1"/>
</dbReference>
<dbReference type="Proteomes" id="UP000242763">
    <property type="component" value="Unassembled WGS sequence"/>
</dbReference>
<evidence type="ECO:0000256" key="2">
    <source>
        <dbReference type="ARBA" id="ARBA00022475"/>
    </source>
</evidence>
<sequence>MLNRLAERRSGVWLWLAGYGLLWTLLPLIFNAGLPVDVMEIVAWGREWLSGLYRHPPMKTWLMEMAFQGTGGWLGSAYVLSALAFAAAQLGIFAAIRDVQTRSFAFAAVVLSTLIVYFGVHLPQWNANIAQLPFAALFVLAIWRALDRESAGWWLVTGAAAAGGFLTKYSFALIPLSVALLVLYDPLMRRRIRLVPAGLGVAFTCALIAPNLLWLLNNPEATEAALAANPRLSASGSAMAGLISALTVIGVTVAVAILPAIGVLRGLSARGRVEDANLGRVHMLTRLFGVALFGPIVATIGIAIATGLAIKDHWLIVNFLFVAPWLLMRVRGLSGEIEWTRSGTGFVLACIVVIALVYPVERWSHYWFADGRPVSWTPLMPGEPLATEAKAVWTEALKRAGMPADATVAVVGGGVQAATVANILPERPTWFEHLDTRLSPWVSEDELRRYGVLVVGTADTSSLAGLGLCRFASSDYAWLNGRGGAGLTVRIEAYLPAPVCPAIP</sequence>
<feature type="transmembrane region" description="Helical" evidence="8">
    <location>
        <begin position="194"/>
        <end position="216"/>
    </location>
</feature>
<dbReference type="STRING" id="1121003.SAMN03080618_01334"/>
<keyword evidence="2" id="KW-1003">Cell membrane</keyword>
<dbReference type="GO" id="GO:0009103">
    <property type="term" value="P:lipopolysaccharide biosynthetic process"/>
    <property type="evidence" value="ECO:0007669"/>
    <property type="project" value="UniProtKB-ARBA"/>
</dbReference>
<evidence type="ECO:0000256" key="7">
    <source>
        <dbReference type="ARBA" id="ARBA00023136"/>
    </source>
</evidence>
<evidence type="ECO:0000256" key="3">
    <source>
        <dbReference type="ARBA" id="ARBA00022676"/>
    </source>
</evidence>
<feature type="transmembrane region" description="Helical" evidence="8">
    <location>
        <begin position="73"/>
        <end position="96"/>
    </location>
</feature>
<dbReference type="AlphaFoldDB" id="A0A1I3L130"/>
<dbReference type="PANTHER" id="PTHR33908:SF11">
    <property type="entry name" value="MEMBRANE PROTEIN"/>
    <property type="match status" value="1"/>
</dbReference>
<dbReference type="InterPro" id="IPR038731">
    <property type="entry name" value="RgtA/B/C-like"/>
</dbReference>
<evidence type="ECO:0000259" key="9">
    <source>
        <dbReference type="Pfam" id="PF13231"/>
    </source>
</evidence>
<dbReference type="OrthoDB" id="7671407at2"/>
<evidence type="ECO:0000256" key="6">
    <source>
        <dbReference type="ARBA" id="ARBA00022989"/>
    </source>
</evidence>
<keyword evidence="7 8" id="KW-0472">Membrane</keyword>
<evidence type="ECO:0000313" key="11">
    <source>
        <dbReference type="Proteomes" id="UP000242763"/>
    </source>
</evidence>
<keyword evidence="6 8" id="KW-1133">Transmembrane helix</keyword>
<keyword evidence="4 10" id="KW-0808">Transferase</keyword>
<accession>A0A1I3L130</accession>
<feature type="transmembrane region" description="Helical" evidence="8">
    <location>
        <begin position="12"/>
        <end position="30"/>
    </location>
</feature>
<keyword evidence="3 10" id="KW-0328">Glycosyltransferase</keyword>
<feature type="transmembrane region" description="Helical" evidence="8">
    <location>
        <begin position="342"/>
        <end position="360"/>
    </location>
</feature>
<dbReference type="PANTHER" id="PTHR33908">
    <property type="entry name" value="MANNOSYLTRANSFERASE YKCB-RELATED"/>
    <property type="match status" value="1"/>
</dbReference>
<evidence type="ECO:0000313" key="10">
    <source>
        <dbReference type="EMBL" id="SFI78401.1"/>
    </source>
</evidence>
<dbReference type="EMBL" id="FORF01000006">
    <property type="protein sequence ID" value="SFI78401.1"/>
    <property type="molecule type" value="Genomic_DNA"/>
</dbReference>
<gene>
    <name evidence="10" type="ORF">SAMN03080618_01334</name>
</gene>
<feature type="transmembrane region" description="Helical" evidence="8">
    <location>
        <begin position="103"/>
        <end position="120"/>
    </location>
</feature>
<dbReference type="GO" id="GO:0005886">
    <property type="term" value="C:plasma membrane"/>
    <property type="evidence" value="ECO:0007669"/>
    <property type="project" value="UniProtKB-SubCell"/>
</dbReference>
<evidence type="ECO:0000256" key="8">
    <source>
        <dbReference type="SAM" id="Phobius"/>
    </source>
</evidence>
<reference evidence="11" key="1">
    <citation type="submission" date="2016-10" db="EMBL/GenBank/DDBJ databases">
        <authorList>
            <person name="Varghese N."/>
            <person name="Submissions S."/>
        </authorList>
    </citation>
    <scope>NUCLEOTIDE SEQUENCE [LARGE SCALE GENOMIC DNA]</scope>
    <source>
        <strain evidence="11">DSM 21857</strain>
    </source>
</reference>
<keyword evidence="11" id="KW-1185">Reference proteome</keyword>
<feature type="transmembrane region" description="Helical" evidence="8">
    <location>
        <begin position="236"/>
        <end position="264"/>
    </location>
</feature>
<keyword evidence="5 8" id="KW-0812">Transmembrane</keyword>
<evidence type="ECO:0000256" key="1">
    <source>
        <dbReference type="ARBA" id="ARBA00004651"/>
    </source>
</evidence>
<evidence type="ECO:0000256" key="5">
    <source>
        <dbReference type="ARBA" id="ARBA00022692"/>
    </source>
</evidence>
<name>A0A1I3L130_9HYPH</name>
<dbReference type="GO" id="GO:0016763">
    <property type="term" value="F:pentosyltransferase activity"/>
    <property type="evidence" value="ECO:0007669"/>
    <property type="project" value="TreeGrafter"/>
</dbReference>